<accession>A0A4R2LVI3</accession>
<evidence type="ECO:0000256" key="1">
    <source>
        <dbReference type="SAM" id="MobiDB-lite"/>
    </source>
</evidence>
<evidence type="ECO:0000313" key="2">
    <source>
        <dbReference type="EMBL" id="TCO97640.1"/>
    </source>
</evidence>
<name>A0A4R2LVI3_RUBGE</name>
<proteinExistence type="predicted"/>
<gene>
    <name evidence="2" type="ORF">EV684_1211</name>
</gene>
<sequence length="55" mass="6038">IEKPRIERLALRDLPEAKYAEYTTLVIPPRGRLEPVSAAQTPQPQPEADSPAEAG</sequence>
<protein>
    <submittedName>
        <fullName evidence="2">Uncharacterized protein</fullName>
    </submittedName>
</protein>
<evidence type="ECO:0000313" key="3">
    <source>
        <dbReference type="Proteomes" id="UP000295106"/>
    </source>
</evidence>
<dbReference type="AlphaFoldDB" id="A0A4R2LVI3"/>
<comment type="caution">
    <text evidence="2">The sequence shown here is derived from an EMBL/GenBank/DDBJ whole genome shotgun (WGS) entry which is preliminary data.</text>
</comment>
<organism evidence="2 3">
    <name type="scientific">Rubrivivax gelatinosus</name>
    <name type="common">Rhodocyclus gelatinosus</name>
    <name type="synonym">Rhodopseudomonas gelatinosa</name>
    <dbReference type="NCBI Taxonomy" id="28068"/>
    <lineage>
        <taxon>Bacteria</taxon>
        <taxon>Pseudomonadati</taxon>
        <taxon>Pseudomonadota</taxon>
        <taxon>Betaproteobacteria</taxon>
        <taxon>Burkholderiales</taxon>
        <taxon>Sphaerotilaceae</taxon>
        <taxon>Rubrivivax</taxon>
    </lineage>
</organism>
<reference evidence="2 3" key="1">
    <citation type="submission" date="2019-03" db="EMBL/GenBank/DDBJ databases">
        <title>Genomic Encyclopedia of Type Strains, Phase IV (KMG-IV): sequencing the most valuable type-strain genomes for metagenomic binning, comparative biology and taxonomic classification.</title>
        <authorList>
            <person name="Goeker M."/>
        </authorList>
    </citation>
    <scope>NUCLEOTIDE SEQUENCE [LARGE SCALE GENOMIC DNA]</scope>
    <source>
        <strain evidence="2 3">DSM 1709</strain>
    </source>
</reference>
<feature type="non-terminal residue" evidence="2">
    <location>
        <position position="1"/>
    </location>
</feature>
<dbReference type="EMBL" id="SLXD01000021">
    <property type="protein sequence ID" value="TCO97640.1"/>
    <property type="molecule type" value="Genomic_DNA"/>
</dbReference>
<feature type="region of interest" description="Disordered" evidence="1">
    <location>
        <begin position="27"/>
        <end position="55"/>
    </location>
</feature>
<dbReference type="Proteomes" id="UP000295106">
    <property type="component" value="Unassembled WGS sequence"/>
</dbReference>